<protein>
    <submittedName>
        <fullName evidence="2">Uncharacterized protein</fullName>
    </submittedName>
</protein>
<accession>A0AA40B2C5</accession>
<evidence type="ECO:0000256" key="1">
    <source>
        <dbReference type="SAM" id="Phobius"/>
    </source>
</evidence>
<reference evidence="2" key="1">
    <citation type="submission" date="2023-06" db="EMBL/GenBank/DDBJ databases">
        <title>Genome-scale phylogeny and comparative genomics of the fungal order Sordariales.</title>
        <authorList>
            <consortium name="Lawrence Berkeley National Laboratory"/>
            <person name="Hensen N."/>
            <person name="Bonometti L."/>
            <person name="Westerberg I."/>
            <person name="Brannstrom I.O."/>
            <person name="Guillou S."/>
            <person name="Cros-Aarteil S."/>
            <person name="Calhoun S."/>
            <person name="Haridas S."/>
            <person name="Kuo A."/>
            <person name="Mondo S."/>
            <person name="Pangilinan J."/>
            <person name="Riley R."/>
            <person name="Labutti K."/>
            <person name="Andreopoulos B."/>
            <person name="Lipzen A."/>
            <person name="Chen C."/>
            <person name="Yanf M."/>
            <person name="Daum C."/>
            <person name="Ng V."/>
            <person name="Clum A."/>
            <person name="Steindorff A."/>
            <person name="Ohm R."/>
            <person name="Martin F."/>
            <person name="Silar P."/>
            <person name="Natvig D."/>
            <person name="Lalanne C."/>
            <person name="Gautier V."/>
            <person name="Ament-Velasquez S.L."/>
            <person name="Kruys A."/>
            <person name="Hutchinson M.I."/>
            <person name="Powell A.J."/>
            <person name="Barry K."/>
            <person name="Miller A.N."/>
            <person name="Grigoriev I.V."/>
            <person name="Debuchy R."/>
            <person name="Gladieux P."/>
            <person name="Thoren M.H."/>
            <person name="Johannesson H."/>
        </authorList>
    </citation>
    <scope>NUCLEOTIDE SEQUENCE</scope>
    <source>
        <strain evidence="2">CBS 540.89</strain>
    </source>
</reference>
<keyword evidence="1" id="KW-0472">Membrane</keyword>
<comment type="caution">
    <text evidence="2">The sequence shown here is derived from an EMBL/GenBank/DDBJ whole genome shotgun (WGS) entry which is preliminary data.</text>
</comment>
<gene>
    <name evidence="2" type="ORF">B0T21DRAFT_413691</name>
</gene>
<feature type="transmembrane region" description="Helical" evidence="1">
    <location>
        <begin position="388"/>
        <end position="410"/>
    </location>
</feature>
<evidence type="ECO:0000313" key="3">
    <source>
        <dbReference type="Proteomes" id="UP001172159"/>
    </source>
</evidence>
<dbReference type="AlphaFoldDB" id="A0AA40B2C5"/>
<dbReference type="EMBL" id="JAUKTV010000010">
    <property type="protein sequence ID" value="KAK0726359.1"/>
    <property type="molecule type" value="Genomic_DNA"/>
</dbReference>
<dbReference type="Proteomes" id="UP001172159">
    <property type="component" value="Unassembled WGS sequence"/>
</dbReference>
<keyword evidence="1" id="KW-0812">Transmembrane</keyword>
<keyword evidence="1" id="KW-1133">Transmembrane helix</keyword>
<evidence type="ECO:0000313" key="2">
    <source>
        <dbReference type="EMBL" id="KAK0726359.1"/>
    </source>
</evidence>
<sequence length="493" mass="56426">MDIGFRAALVEGIWGHELKVLEHGEEYDSYWLSLFERELHYSSFIPGVHVLETFGDLFDVIDTIRKSHHSPVRETKAVIADWMATGTSFPRNQNKEYVRNSIDLAARCWLMFGFRSGTGPGAPVFQWDDDMTLEEAVLAELGPTLSEGSIQYTITAGTFSGAVSDPVTAAQSNPVGGAIVKRYQDKLKRQRDYRTFSRLFTLRQMVRLVSIQVSWTNDILKHLCVDDSEKDQFRISVYIFHDVTVLREMWLFTCDGEHYPYRKLAEETLWTLALLIPNNVDSRDWFKKERHAKENQSEWPGTEGLYWLNAKAGKQYLQPRVIPADPVFSSARRMWEDNRIIDASRRVDSFHYWKPRLLVLEQTFRAASPINPAQFWLDRRDRRQCCTFWIATLGFFFIVTGLVFSIASMVGTFQSLRATKDGNDLSKEAIELARKGNDRTMGRTTSSLYLSQASSAGGCAACCCNSVAFHDTPGIRGHHLLWRPLGRKHPLSR</sequence>
<proteinExistence type="predicted"/>
<organism evidence="2 3">
    <name type="scientific">Apiosordaria backusii</name>
    <dbReference type="NCBI Taxonomy" id="314023"/>
    <lineage>
        <taxon>Eukaryota</taxon>
        <taxon>Fungi</taxon>
        <taxon>Dikarya</taxon>
        <taxon>Ascomycota</taxon>
        <taxon>Pezizomycotina</taxon>
        <taxon>Sordariomycetes</taxon>
        <taxon>Sordariomycetidae</taxon>
        <taxon>Sordariales</taxon>
        <taxon>Lasiosphaeriaceae</taxon>
        <taxon>Apiosordaria</taxon>
    </lineage>
</organism>
<keyword evidence="3" id="KW-1185">Reference proteome</keyword>
<name>A0AA40B2C5_9PEZI</name>